<accession>A0AA52EE19</accession>
<gene>
    <name evidence="2" type="ORF">QGN29_07230</name>
</gene>
<sequence>MKEKRDKSPERKCILSGDVMDKDLMIRFVLSPENLLTPDLAAKLPGRGVWIKTDRSLIEEAIDKKTILKAVARSLKTQVTPQMLPEALLVLLENLLKKRVLDRLGIEQRAGHVVTGFDKIKAALGKKSKPVYLFQANDAGEDGRKKIKFSVQGYTDTPVAECDIFTRDDLSSALGRDNAVHVLLLKGAALGKLEADLSRLNGIAGLVEE</sequence>
<keyword evidence="3" id="KW-1185">Reference proteome</keyword>
<dbReference type="PANTHER" id="PTHR34215:SF1">
    <property type="entry name" value="YLXR DOMAIN-CONTAINING PROTEIN"/>
    <property type="match status" value="1"/>
</dbReference>
<dbReference type="Proteomes" id="UP001268683">
    <property type="component" value="Chromosome"/>
</dbReference>
<organism evidence="2 3">
    <name type="scientific">Temperatibacter marinus</name>
    <dbReference type="NCBI Taxonomy" id="1456591"/>
    <lineage>
        <taxon>Bacteria</taxon>
        <taxon>Pseudomonadati</taxon>
        <taxon>Pseudomonadota</taxon>
        <taxon>Alphaproteobacteria</taxon>
        <taxon>Kordiimonadales</taxon>
        <taxon>Temperatibacteraceae</taxon>
        <taxon>Temperatibacter</taxon>
    </lineage>
</organism>
<dbReference type="Gene3D" id="3.30.1230.10">
    <property type="entry name" value="YlxR-like"/>
    <property type="match status" value="1"/>
</dbReference>
<dbReference type="InterPro" id="IPR037465">
    <property type="entry name" value="YlxR"/>
</dbReference>
<dbReference type="EMBL" id="CP123872">
    <property type="protein sequence ID" value="WND01353.1"/>
    <property type="molecule type" value="Genomic_DNA"/>
</dbReference>
<name>A0AA52EE19_9PROT</name>
<dbReference type="RefSeq" id="WP_310797181.1">
    <property type="nucleotide sequence ID" value="NZ_CP123872.1"/>
</dbReference>
<dbReference type="InterPro" id="IPR007393">
    <property type="entry name" value="YlxR_dom"/>
</dbReference>
<evidence type="ECO:0000313" key="3">
    <source>
        <dbReference type="Proteomes" id="UP001268683"/>
    </source>
</evidence>
<dbReference type="Gene3D" id="3.30.1330.30">
    <property type="match status" value="1"/>
</dbReference>
<dbReference type="SUPFAM" id="SSF55315">
    <property type="entry name" value="L30e-like"/>
    <property type="match status" value="1"/>
</dbReference>
<protein>
    <submittedName>
        <fullName evidence="2">DUF448 domain-containing protein</fullName>
    </submittedName>
</protein>
<reference evidence="2" key="1">
    <citation type="submission" date="2023-04" db="EMBL/GenBank/DDBJ databases">
        <title>Complete genome sequence of Temperatibacter marinus.</title>
        <authorList>
            <person name="Rong J.-C."/>
            <person name="Yi M.-L."/>
            <person name="Zhao Q."/>
        </authorList>
    </citation>
    <scope>NUCLEOTIDE SEQUENCE</scope>
    <source>
        <strain evidence="2">NBRC 110045</strain>
    </source>
</reference>
<dbReference type="PANTHER" id="PTHR34215">
    <property type="entry name" value="BLL0784 PROTEIN"/>
    <property type="match status" value="1"/>
</dbReference>
<dbReference type="KEGG" id="tmk:QGN29_07230"/>
<evidence type="ECO:0000259" key="1">
    <source>
        <dbReference type="Pfam" id="PF04296"/>
    </source>
</evidence>
<dbReference type="InterPro" id="IPR029064">
    <property type="entry name" value="Ribosomal_eL30-like_sf"/>
</dbReference>
<proteinExistence type="predicted"/>
<dbReference type="Pfam" id="PF04296">
    <property type="entry name" value="YlxR"/>
    <property type="match status" value="1"/>
</dbReference>
<evidence type="ECO:0000313" key="2">
    <source>
        <dbReference type="EMBL" id="WND01353.1"/>
    </source>
</evidence>
<dbReference type="InterPro" id="IPR035931">
    <property type="entry name" value="YlxR-like_sf"/>
</dbReference>
<dbReference type="SUPFAM" id="SSF64376">
    <property type="entry name" value="YlxR-like"/>
    <property type="match status" value="1"/>
</dbReference>
<feature type="domain" description="YlxR" evidence="1">
    <location>
        <begin position="11"/>
        <end position="81"/>
    </location>
</feature>
<dbReference type="AlphaFoldDB" id="A0AA52EE19"/>